<reference evidence="3 4" key="1">
    <citation type="submission" date="2019-11" db="EMBL/GenBank/DDBJ databases">
        <title>Novel species isolated from a subtropical stream in China.</title>
        <authorList>
            <person name="Lu H."/>
        </authorList>
    </citation>
    <scope>NUCLEOTIDE SEQUENCE [LARGE SCALE GENOMIC DNA]</scope>
    <source>
        <strain evidence="3 4">FT92W</strain>
    </source>
</reference>
<evidence type="ECO:0000313" key="4">
    <source>
        <dbReference type="Proteomes" id="UP000446768"/>
    </source>
</evidence>
<dbReference type="Proteomes" id="UP000446768">
    <property type="component" value="Unassembled WGS sequence"/>
</dbReference>
<sequence>MKETKGTVVLEERRAPLVARVLGIAVVLVMGGVLVVWGVDLGKRIVGASHGQALPDVQQQLEDAQAEIARLTAERDALQAVLKAAGVAPPAAAGAVSASAVAVAPPGAPAVSASTAASGTITALPAK</sequence>
<proteinExistence type="predicted"/>
<protein>
    <submittedName>
        <fullName evidence="3">Uncharacterized protein</fullName>
    </submittedName>
</protein>
<keyword evidence="4" id="KW-1185">Reference proteome</keyword>
<keyword evidence="2" id="KW-0812">Transmembrane</keyword>
<name>A0A7X2IND9_9BURK</name>
<keyword evidence="2" id="KW-1133">Transmembrane helix</keyword>
<evidence type="ECO:0000313" key="3">
    <source>
        <dbReference type="EMBL" id="MRV73212.1"/>
    </source>
</evidence>
<feature type="transmembrane region" description="Helical" evidence="2">
    <location>
        <begin position="17"/>
        <end position="39"/>
    </location>
</feature>
<gene>
    <name evidence="3" type="ORF">GJ700_15990</name>
</gene>
<dbReference type="EMBL" id="WKJJ01000009">
    <property type="protein sequence ID" value="MRV73212.1"/>
    <property type="molecule type" value="Genomic_DNA"/>
</dbReference>
<dbReference type="AlphaFoldDB" id="A0A7X2IND9"/>
<organism evidence="3 4">
    <name type="scientific">Pseudoduganella rivuli</name>
    <dbReference type="NCBI Taxonomy" id="2666085"/>
    <lineage>
        <taxon>Bacteria</taxon>
        <taxon>Pseudomonadati</taxon>
        <taxon>Pseudomonadota</taxon>
        <taxon>Betaproteobacteria</taxon>
        <taxon>Burkholderiales</taxon>
        <taxon>Oxalobacteraceae</taxon>
        <taxon>Telluria group</taxon>
        <taxon>Pseudoduganella</taxon>
    </lineage>
</organism>
<accession>A0A7X2IND9</accession>
<evidence type="ECO:0000256" key="2">
    <source>
        <dbReference type="SAM" id="Phobius"/>
    </source>
</evidence>
<keyword evidence="2" id="KW-0472">Membrane</keyword>
<evidence type="ECO:0000256" key="1">
    <source>
        <dbReference type="SAM" id="Coils"/>
    </source>
</evidence>
<dbReference type="RefSeq" id="WP_154375544.1">
    <property type="nucleotide sequence ID" value="NZ_WKJJ01000009.1"/>
</dbReference>
<keyword evidence="1" id="KW-0175">Coiled coil</keyword>
<feature type="coiled-coil region" evidence="1">
    <location>
        <begin position="54"/>
        <end position="81"/>
    </location>
</feature>
<comment type="caution">
    <text evidence="3">The sequence shown here is derived from an EMBL/GenBank/DDBJ whole genome shotgun (WGS) entry which is preliminary data.</text>
</comment>